<dbReference type="InterPro" id="IPR043129">
    <property type="entry name" value="ATPase_NBD"/>
</dbReference>
<dbReference type="EMBL" id="JAXUHJ010000005">
    <property type="protein sequence ID" value="MEJ8542346.1"/>
    <property type="molecule type" value="Genomic_DNA"/>
</dbReference>
<sequence>MFSFGKKNEEKKDEKRAAIANTLGIDLGTLNTVVAKPAGDKFDIYKIPSVVAVKKEDPSYVLAVGEEAKMMLGRTPEDIIAVRPLRKGVIESVAQAEALLVYAMELGAGDSESIDRIVIGIPGDASEVERNAVEEIGRKAGANYVLVISEGLAAAIGAGLPIAEASGTMVVDIGAGSSDIVVISLGGITDIETIRVGGDDIDSNIVELVKEKFNVEIGIHEAEKAKIEVGMVKCSEDLENLKTVVIGKCMETNKPKKVEIDSEMVAEAAEPLVKDIVNSIAAVLERLSPELISGVYNKTVVVGGTSQLRGIKERIFEEVGIPVEISDDPMTVVAKGAAIVAAEPRALEPEVRLKAMK</sequence>
<comment type="caution">
    <text evidence="7">The sequence shown here is derived from an EMBL/GenBank/DDBJ whole genome shotgun (WGS) entry which is preliminary data.</text>
</comment>
<accession>A0ABU8TTH5</accession>
<evidence type="ECO:0000313" key="7">
    <source>
        <dbReference type="EMBL" id="MEJ8542346.1"/>
    </source>
</evidence>
<dbReference type="Proteomes" id="UP001369247">
    <property type="component" value="Unassembled WGS sequence"/>
</dbReference>
<keyword evidence="8" id="KW-1185">Reference proteome</keyword>
<dbReference type="InterPro" id="IPR056546">
    <property type="entry name" value="MreB_MamK-like"/>
</dbReference>
<evidence type="ECO:0000256" key="4">
    <source>
        <dbReference type="ARBA" id="ARBA00022960"/>
    </source>
</evidence>
<comment type="similarity">
    <text evidence="5 6">Belongs to the FtsA/MreB family.</text>
</comment>
<feature type="binding site" evidence="6">
    <location>
        <begin position="175"/>
        <end position="177"/>
    </location>
    <ligand>
        <name>ATP</name>
        <dbReference type="ChEBI" id="CHEBI:30616"/>
    </ligand>
</feature>
<evidence type="ECO:0000256" key="5">
    <source>
        <dbReference type="ARBA" id="ARBA00023458"/>
    </source>
</evidence>
<evidence type="ECO:0000256" key="6">
    <source>
        <dbReference type="HAMAP-Rule" id="MF_02207"/>
    </source>
</evidence>
<gene>
    <name evidence="6" type="primary">mreB</name>
    <name evidence="7" type="ORF">U2150_02415</name>
</gene>
<evidence type="ECO:0000256" key="1">
    <source>
        <dbReference type="ARBA" id="ARBA00022490"/>
    </source>
</evidence>
<keyword evidence="1 6" id="KW-0963">Cytoplasm</keyword>
<dbReference type="InterPro" id="IPR004000">
    <property type="entry name" value="Actin"/>
</dbReference>
<keyword evidence="2 6" id="KW-0547">Nucleotide-binding</keyword>
<dbReference type="PANTHER" id="PTHR42749:SF1">
    <property type="entry name" value="CELL SHAPE-DETERMINING PROTEIN MREB"/>
    <property type="match status" value="1"/>
</dbReference>
<organism evidence="7 8">
    <name type="scientific">Methanothermobacter wolfeii</name>
    <name type="common">Methanobacterium wolfei</name>
    <dbReference type="NCBI Taxonomy" id="145261"/>
    <lineage>
        <taxon>Archaea</taxon>
        <taxon>Methanobacteriati</taxon>
        <taxon>Methanobacteriota</taxon>
        <taxon>Methanomada group</taxon>
        <taxon>Methanobacteria</taxon>
        <taxon>Methanobacteriales</taxon>
        <taxon>Methanobacteriaceae</taxon>
        <taxon>Methanothermobacter</taxon>
    </lineage>
</organism>
<comment type="caution">
    <text evidence="6">Lacks conserved residue(s) required for the propagation of feature annotation.</text>
</comment>
<comment type="subunit">
    <text evidence="6">Forms polymers.</text>
</comment>
<dbReference type="RefSeq" id="WP_340222328.1">
    <property type="nucleotide sequence ID" value="NZ_JAXUHJ010000005.1"/>
</dbReference>
<dbReference type="Gene3D" id="3.30.420.40">
    <property type="match status" value="2"/>
</dbReference>
<comment type="function">
    <text evidence="6">Forms membrane-associated dynamic filaments that are essential for cell shape determination. Acts by regulating cell wall synthesis and cell elongation, and thus cell shape. A feedback loop between cell geometry and MreB localization may maintain elongated cell shape by targeting cell wall growth to regions of negative cell wall curvature.</text>
</comment>
<keyword evidence="4 6" id="KW-0133">Cell shape</keyword>
<dbReference type="Pfam" id="PF06723">
    <property type="entry name" value="MreB_Mbl"/>
    <property type="match status" value="1"/>
</dbReference>
<dbReference type="CDD" id="cd10225">
    <property type="entry name" value="ASKHA_NBD_MreB-like"/>
    <property type="match status" value="1"/>
</dbReference>
<proteinExistence type="inferred from homology"/>
<dbReference type="PRINTS" id="PR01652">
    <property type="entry name" value="SHAPEPROTEIN"/>
</dbReference>
<evidence type="ECO:0000256" key="3">
    <source>
        <dbReference type="ARBA" id="ARBA00022840"/>
    </source>
</evidence>
<dbReference type="PANTHER" id="PTHR42749">
    <property type="entry name" value="CELL SHAPE-DETERMINING PROTEIN MREB"/>
    <property type="match status" value="1"/>
</dbReference>
<dbReference type="SUPFAM" id="SSF53067">
    <property type="entry name" value="Actin-like ATPase domain"/>
    <property type="match status" value="2"/>
</dbReference>
<dbReference type="SMART" id="SM00268">
    <property type="entry name" value="ACTIN"/>
    <property type="match status" value="1"/>
</dbReference>
<dbReference type="InterPro" id="IPR004753">
    <property type="entry name" value="MreB"/>
</dbReference>
<evidence type="ECO:0000256" key="2">
    <source>
        <dbReference type="ARBA" id="ARBA00022741"/>
    </source>
</evidence>
<comment type="subcellular location">
    <subcellularLocation>
        <location evidence="6">Cytoplasm</location>
    </subcellularLocation>
    <text evidence="6">Membrane-associated.</text>
</comment>
<name>A0ABU8TTH5_METWO</name>
<dbReference type="HAMAP" id="MF_02207">
    <property type="entry name" value="MreB"/>
    <property type="match status" value="1"/>
</dbReference>
<keyword evidence="3 6" id="KW-0067">ATP-binding</keyword>
<protein>
    <recommendedName>
        <fullName evidence="6">Cell shape-determining protein MreB</fullName>
    </recommendedName>
</protein>
<evidence type="ECO:0000313" key="8">
    <source>
        <dbReference type="Proteomes" id="UP001369247"/>
    </source>
</evidence>
<reference evidence="7 8" key="1">
    <citation type="submission" date="2023-12" db="EMBL/GenBank/DDBJ databases">
        <title>Phenotypic and Genomic Characterization of Methanothermobacter wolfeii Strain BSEL, a CO2-Capturing Archaeon with Minimal Nutrient Requirements.</title>
        <authorList>
            <person name="Ale Enriquez F."/>
            <person name="Ahring B.K."/>
        </authorList>
    </citation>
    <scope>NUCLEOTIDE SEQUENCE [LARGE SCALE GENOMIC DNA]</scope>
    <source>
        <strain evidence="7 8">BSEL-1</strain>
    </source>
</reference>